<accession>A0A2H9TJQ4</accession>
<proteinExistence type="predicted"/>
<keyword evidence="2" id="KW-0732">Signal</keyword>
<protein>
    <submittedName>
        <fullName evidence="3">Uncharacterized protein</fullName>
    </submittedName>
</protein>
<keyword evidence="4" id="KW-1185">Reference proteome</keyword>
<dbReference type="EMBL" id="MTSL01000150">
    <property type="protein sequence ID" value="PJF17987.1"/>
    <property type="molecule type" value="Genomic_DNA"/>
</dbReference>
<evidence type="ECO:0000256" key="2">
    <source>
        <dbReference type="SAM" id="SignalP"/>
    </source>
</evidence>
<name>A0A2H9TJQ4_9FUNG</name>
<feature type="region of interest" description="Disordered" evidence="1">
    <location>
        <begin position="129"/>
        <end position="170"/>
    </location>
</feature>
<evidence type="ECO:0000313" key="4">
    <source>
        <dbReference type="Proteomes" id="UP000240830"/>
    </source>
</evidence>
<dbReference type="Proteomes" id="UP000240830">
    <property type="component" value="Unassembled WGS sequence"/>
</dbReference>
<feature type="signal peptide" evidence="2">
    <location>
        <begin position="1"/>
        <end position="29"/>
    </location>
</feature>
<gene>
    <name evidence="3" type="ORF">PSACC_02280</name>
</gene>
<evidence type="ECO:0000256" key="1">
    <source>
        <dbReference type="SAM" id="MobiDB-lite"/>
    </source>
</evidence>
<sequence>MTSPPAGRSMLWPTLWIALLLGLVLRVSAVLYLVDEEGKRTVLNLDNAFDDCSVREWLHKMNLYLQPGRIDFAGATKSDLKQLPIKFFKDYATDEQLVQIWAMAGIHASRSEHIKAILRIAKTCAPEPNNPKAVNIRHAQLQPRRRQERSSSSPSTGSSPPSDSVTGGRHVQPLDTFLATGFSTSDDPSTTGDNVLIFDFLGTK</sequence>
<organism evidence="3 4">
    <name type="scientific">Paramicrosporidium saccamoebae</name>
    <dbReference type="NCBI Taxonomy" id="1246581"/>
    <lineage>
        <taxon>Eukaryota</taxon>
        <taxon>Fungi</taxon>
        <taxon>Fungi incertae sedis</taxon>
        <taxon>Cryptomycota</taxon>
        <taxon>Cryptomycota incertae sedis</taxon>
        <taxon>Paramicrosporidium</taxon>
    </lineage>
</organism>
<comment type="caution">
    <text evidence="3">The sequence shown here is derived from an EMBL/GenBank/DDBJ whole genome shotgun (WGS) entry which is preliminary data.</text>
</comment>
<feature type="chain" id="PRO_5014133219" evidence="2">
    <location>
        <begin position="30"/>
        <end position="204"/>
    </location>
</feature>
<evidence type="ECO:0000313" key="3">
    <source>
        <dbReference type="EMBL" id="PJF17987.1"/>
    </source>
</evidence>
<dbReference type="AlphaFoldDB" id="A0A2H9TJQ4"/>
<feature type="compositionally biased region" description="Low complexity" evidence="1">
    <location>
        <begin position="150"/>
        <end position="164"/>
    </location>
</feature>
<reference evidence="3 4" key="1">
    <citation type="submission" date="2016-10" db="EMBL/GenBank/DDBJ databases">
        <title>The genome of Paramicrosporidium saccamoebae is the missing link in understanding Cryptomycota and Microsporidia evolution.</title>
        <authorList>
            <person name="Quandt C.A."/>
            <person name="Beaudet D."/>
            <person name="Corsaro D."/>
            <person name="Michel R."/>
            <person name="Corradi N."/>
            <person name="James T."/>
        </authorList>
    </citation>
    <scope>NUCLEOTIDE SEQUENCE [LARGE SCALE GENOMIC DNA]</scope>
    <source>
        <strain evidence="3 4">KSL3</strain>
    </source>
</reference>